<dbReference type="Proteomes" id="UP001234178">
    <property type="component" value="Unassembled WGS sequence"/>
</dbReference>
<keyword evidence="3" id="KW-1185">Reference proteome</keyword>
<sequence length="133" mass="15270">MRLQMALASSETQFVNKPKQMEGTSKKMKQKTEKKGPDLSQNPRIPEDTGDYGSALLLIKSQLVTLGEQRFKVTGSENGRCLSAVLLFFLLDYCHLKCCRWGSTDLWVLICTKPRHRWPILDQRNSRLSKRRG</sequence>
<feature type="region of interest" description="Disordered" evidence="1">
    <location>
        <begin position="1"/>
        <end position="46"/>
    </location>
</feature>
<comment type="caution">
    <text evidence="2">The sequence shown here is derived from an EMBL/GenBank/DDBJ whole genome shotgun (WGS) entry which is preliminary data.</text>
</comment>
<organism evidence="2 3">
    <name type="scientific">Daphnia magna</name>
    <dbReference type="NCBI Taxonomy" id="35525"/>
    <lineage>
        <taxon>Eukaryota</taxon>
        <taxon>Metazoa</taxon>
        <taxon>Ecdysozoa</taxon>
        <taxon>Arthropoda</taxon>
        <taxon>Crustacea</taxon>
        <taxon>Branchiopoda</taxon>
        <taxon>Diplostraca</taxon>
        <taxon>Cladocera</taxon>
        <taxon>Anomopoda</taxon>
        <taxon>Daphniidae</taxon>
        <taxon>Daphnia</taxon>
    </lineage>
</organism>
<protein>
    <submittedName>
        <fullName evidence="2">Uncharacterized protein</fullName>
    </submittedName>
</protein>
<accession>A0ABR0AE25</accession>
<evidence type="ECO:0000313" key="2">
    <source>
        <dbReference type="EMBL" id="KAK4023370.1"/>
    </source>
</evidence>
<name>A0ABR0AE25_9CRUS</name>
<evidence type="ECO:0000256" key="1">
    <source>
        <dbReference type="SAM" id="MobiDB-lite"/>
    </source>
</evidence>
<proteinExistence type="predicted"/>
<dbReference type="EMBL" id="JAOYFB010000037">
    <property type="protein sequence ID" value="KAK4023370.1"/>
    <property type="molecule type" value="Genomic_DNA"/>
</dbReference>
<gene>
    <name evidence="2" type="ORF">OUZ56_008786</name>
</gene>
<evidence type="ECO:0000313" key="3">
    <source>
        <dbReference type="Proteomes" id="UP001234178"/>
    </source>
</evidence>
<reference evidence="2 3" key="1">
    <citation type="journal article" date="2023" name="Nucleic Acids Res.">
        <title>The hologenome of Daphnia magna reveals possible DNA methylation and microbiome-mediated evolution of the host genome.</title>
        <authorList>
            <person name="Chaturvedi A."/>
            <person name="Li X."/>
            <person name="Dhandapani V."/>
            <person name="Marshall H."/>
            <person name="Kissane S."/>
            <person name="Cuenca-Cambronero M."/>
            <person name="Asole G."/>
            <person name="Calvet F."/>
            <person name="Ruiz-Romero M."/>
            <person name="Marangio P."/>
            <person name="Guigo R."/>
            <person name="Rago D."/>
            <person name="Mirbahai L."/>
            <person name="Eastwood N."/>
            <person name="Colbourne J.K."/>
            <person name="Zhou J."/>
            <person name="Mallon E."/>
            <person name="Orsini L."/>
        </authorList>
    </citation>
    <scope>NUCLEOTIDE SEQUENCE [LARGE SCALE GENOMIC DNA]</scope>
    <source>
        <strain evidence="2">LRV0_1</strain>
    </source>
</reference>